<organism evidence="1 2">
    <name type="scientific">Tegillarca granosa</name>
    <name type="common">Malaysian cockle</name>
    <name type="synonym">Anadara granosa</name>
    <dbReference type="NCBI Taxonomy" id="220873"/>
    <lineage>
        <taxon>Eukaryota</taxon>
        <taxon>Metazoa</taxon>
        <taxon>Spiralia</taxon>
        <taxon>Lophotrochozoa</taxon>
        <taxon>Mollusca</taxon>
        <taxon>Bivalvia</taxon>
        <taxon>Autobranchia</taxon>
        <taxon>Pteriomorphia</taxon>
        <taxon>Arcoida</taxon>
        <taxon>Arcoidea</taxon>
        <taxon>Arcidae</taxon>
        <taxon>Tegillarca</taxon>
    </lineage>
</organism>
<dbReference type="InterPro" id="IPR052394">
    <property type="entry name" value="LRR-containing"/>
</dbReference>
<dbReference type="SUPFAM" id="SSF52047">
    <property type="entry name" value="RNI-like"/>
    <property type="match status" value="1"/>
</dbReference>
<dbReference type="InterPro" id="IPR001611">
    <property type="entry name" value="Leu-rich_rpt"/>
</dbReference>
<dbReference type="Pfam" id="PF13516">
    <property type="entry name" value="LRR_6"/>
    <property type="match status" value="3"/>
</dbReference>
<reference evidence="1 2" key="1">
    <citation type="submission" date="2022-12" db="EMBL/GenBank/DDBJ databases">
        <title>Chromosome-level genome of Tegillarca granosa.</title>
        <authorList>
            <person name="Kim J."/>
        </authorList>
    </citation>
    <scope>NUCLEOTIDE SEQUENCE [LARGE SCALE GENOMIC DNA]</scope>
    <source>
        <strain evidence="1">Teg-2019</strain>
        <tissue evidence="1">Adductor muscle</tissue>
    </source>
</reference>
<dbReference type="Gene3D" id="3.80.10.10">
    <property type="entry name" value="Ribonuclease Inhibitor"/>
    <property type="match status" value="2"/>
</dbReference>
<dbReference type="PANTHER" id="PTHR24114">
    <property type="entry name" value="LEUCINE RICH REPEAT FAMILY PROTEIN"/>
    <property type="match status" value="1"/>
</dbReference>
<evidence type="ECO:0000313" key="2">
    <source>
        <dbReference type="Proteomes" id="UP001217089"/>
    </source>
</evidence>
<gene>
    <name evidence="1" type="ORF">KUTeg_024831</name>
</gene>
<dbReference type="PANTHER" id="PTHR24114:SF2">
    <property type="entry name" value="F-BOX DOMAIN-CONTAINING PROTEIN-RELATED"/>
    <property type="match status" value="1"/>
</dbReference>
<evidence type="ECO:0000313" key="1">
    <source>
        <dbReference type="EMBL" id="KAJ8298300.1"/>
    </source>
</evidence>
<proteinExistence type="predicted"/>
<keyword evidence="2" id="KW-1185">Reference proteome</keyword>
<dbReference type="InterPro" id="IPR032675">
    <property type="entry name" value="LRR_dom_sf"/>
</dbReference>
<dbReference type="Proteomes" id="UP001217089">
    <property type="component" value="Unassembled WGS sequence"/>
</dbReference>
<name>A0ABQ9E452_TEGGR</name>
<dbReference type="SMART" id="SM00368">
    <property type="entry name" value="LRR_RI"/>
    <property type="match status" value="3"/>
</dbReference>
<protein>
    <submittedName>
        <fullName evidence="1">Uncharacterized protein</fullName>
    </submittedName>
</protein>
<sequence>MRQLYLNSCKKVGVIPVSLISRQIGGPEMVMRSHSLGPLGARAIAIALVDNKLVSSLDLEDNGLGPEGAICIGEMLEQNSFLTYLSLRENLIGTEGLRAICNGLKGNPTLQTLDLTGGVVLAAAIAVNDFVRILDVSWNHLRGNGAKAMGAALQKNIGLRRLRFIMEWLW</sequence>
<comment type="caution">
    <text evidence="1">The sequence shown here is derived from an EMBL/GenBank/DDBJ whole genome shotgun (WGS) entry which is preliminary data.</text>
</comment>
<accession>A0ABQ9E452</accession>
<dbReference type="EMBL" id="JARBDR010000923">
    <property type="protein sequence ID" value="KAJ8298300.1"/>
    <property type="molecule type" value="Genomic_DNA"/>
</dbReference>